<dbReference type="InterPro" id="IPR006750">
    <property type="entry name" value="YdcZ"/>
</dbReference>
<dbReference type="PANTHER" id="PTHR34821:SF2">
    <property type="entry name" value="INNER MEMBRANE PROTEIN YDCZ"/>
    <property type="match status" value="1"/>
</dbReference>
<proteinExistence type="predicted"/>
<evidence type="ECO:0000313" key="5">
    <source>
        <dbReference type="Proteomes" id="UP000321057"/>
    </source>
</evidence>
<dbReference type="Proteomes" id="UP000321057">
    <property type="component" value="Unassembled WGS sequence"/>
</dbReference>
<feature type="transmembrane region" description="Helical" evidence="1">
    <location>
        <begin position="6"/>
        <end position="26"/>
    </location>
</feature>
<reference evidence="2 5" key="2">
    <citation type="submission" date="2019-07" db="EMBL/GenBank/DDBJ databases">
        <title>Whole genome shotgun sequence of Staphylococcus gallinarum NBRC 109767.</title>
        <authorList>
            <person name="Hosoyama A."/>
            <person name="Uohara A."/>
            <person name="Ohji S."/>
            <person name="Ichikawa N."/>
        </authorList>
    </citation>
    <scope>NUCLEOTIDE SEQUENCE [LARGE SCALE GENOMIC DNA]</scope>
    <source>
        <strain evidence="2 5">NBRC 109767</strain>
    </source>
</reference>
<sequence>MKKFVFYIIAIVAGIFLSIEGSIYAVLGDHIGKLESSLYNFAVGSIILAIALLFLGKGSLSYTVRAPKWELTGGLLGVVYLTVLVFAIPVIGVGLAMGSVVVGQMIMSAIIEHYGLLGSEKKPLRIEKIIAIILMIIALTLIY</sequence>
<dbReference type="OrthoDB" id="7864805at2"/>
<keyword evidence="1" id="KW-0812">Transmembrane</keyword>
<dbReference type="EMBL" id="BKAX01000006">
    <property type="protein sequence ID" value="GEQ06314.1"/>
    <property type="molecule type" value="Genomic_DNA"/>
</dbReference>
<name>A0A0D0RRY0_STAGA</name>
<accession>A0A0D0RRY0</accession>
<feature type="transmembrane region" description="Helical" evidence="1">
    <location>
        <begin position="75"/>
        <end position="103"/>
    </location>
</feature>
<keyword evidence="5" id="KW-1185">Reference proteome</keyword>
<dbReference type="AlphaFoldDB" id="A0A0D0RRY0"/>
<evidence type="ECO:0000313" key="4">
    <source>
        <dbReference type="Proteomes" id="UP000283576"/>
    </source>
</evidence>
<dbReference type="GeneID" id="93846518"/>
<organism evidence="3 4">
    <name type="scientific">Staphylococcus gallinarum</name>
    <dbReference type="NCBI Taxonomy" id="1293"/>
    <lineage>
        <taxon>Bacteria</taxon>
        <taxon>Bacillati</taxon>
        <taxon>Bacillota</taxon>
        <taxon>Bacilli</taxon>
        <taxon>Bacillales</taxon>
        <taxon>Staphylococcaceae</taxon>
        <taxon>Staphylococcus</taxon>
    </lineage>
</organism>
<dbReference type="PANTHER" id="PTHR34821">
    <property type="entry name" value="INNER MEMBRANE PROTEIN YDCZ"/>
    <property type="match status" value="1"/>
</dbReference>
<keyword evidence="1" id="KW-0472">Membrane</keyword>
<feature type="transmembrane region" description="Helical" evidence="1">
    <location>
        <begin position="124"/>
        <end position="142"/>
    </location>
</feature>
<gene>
    <name evidence="3" type="ORF">BUZ01_06945</name>
    <name evidence="2" type="ORF">SGA02_21420</name>
</gene>
<dbReference type="EMBL" id="QXRZ01000003">
    <property type="protein sequence ID" value="RIL43345.1"/>
    <property type="molecule type" value="Genomic_DNA"/>
</dbReference>
<dbReference type="Proteomes" id="UP000283576">
    <property type="component" value="Unassembled WGS sequence"/>
</dbReference>
<evidence type="ECO:0000313" key="3">
    <source>
        <dbReference type="EMBL" id="RIL43345.1"/>
    </source>
</evidence>
<reference evidence="3 4" key="1">
    <citation type="journal article" date="2016" name="Front. Microbiol.">
        <title>Comprehensive Phylogenetic Analysis of Bovine Non-aureus Staphylococci Species Based on Whole-Genome Sequencing.</title>
        <authorList>
            <person name="Naushad S."/>
            <person name="Barkema H.W."/>
            <person name="Luby C."/>
            <person name="Condas L.A."/>
            <person name="Nobrega D.B."/>
            <person name="Carson D.A."/>
            <person name="De Buck J."/>
        </authorList>
    </citation>
    <scope>NUCLEOTIDE SEQUENCE [LARGE SCALE GENOMIC DNA]</scope>
    <source>
        <strain evidence="3 4">SNUC 1388</strain>
    </source>
</reference>
<comment type="caution">
    <text evidence="3">The sequence shown here is derived from an EMBL/GenBank/DDBJ whole genome shotgun (WGS) entry which is preliminary data.</text>
</comment>
<feature type="transmembrane region" description="Helical" evidence="1">
    <location>
        <begin position="38"/>
        <end position="55"/>
    </location>
</feature>
<protein>
    <submittedName>
        <fullName evidence="3">DMT family transporter</fullName>
    </submittedName>
    <submittedName>
        <fullName evidence="2">Membrane protein</fullName>
    </submittedName>
</protein>
<keyword evidence="1" id="KW-1133">Transmembrane helix</keyword>
<evidence type="ECO:0000313" key="2">
    <source>
        <dbReference type="EMBL" id="GEQ06314.1"/>
    </source>
</evidence>
<evidence type="ECO:0000256" key="1">
    <source>
        <dbReference type="SAM" id="Phobius"/>
    </source>
</evidence>
<dbReference type="GO" id="GO:0005886">
    <property type="term" value="C:plasma membrane"/>
    <property type="evidence" value="ECO:0007669"/>
    <property type="project" value="TreeGrafter"/>
</dbReference>
<dbReference type="Pfam" id="PF04657">
    <property type="entry name" value="DMT_YdcZ"/>
    <property type="match status" value="1"/>
</dbReference>
<dbReference type="RefSeq" id="WP_042737777.1">
    <property type="nucleotide sequence ID" value="NZ_BKAX01000006.1"/>
</dbReference>